<dbReference type="GO" id="GO:0016020">
    <property type="term" value="C:membrane"/>
    <property type="evidence" value="ECO:0007669"/>
    <property type="project" value="UniProtKB-SubCell"/>
</dbReference>
<evidence type="ECO:0000256" key="6">
    <source>
        <dbReference type="SAM" id="Phobius"/>
    </source>
</evidence>
<evidence type="ECO:0000313" key="9">
    <source>
        <dbReference type="Proteomes" id="UP000400924"/>
    </source>
</evidence>
<evidence type="ECO:0000256" key="4">
    <source>
        <dbReference type="ARBA" id="ARBA00023136"/>
    </source>
</evidence>
<keyword evidence="4 6" id="KW-0472">Membrane</keyword>
<evidence type="ECO:0000256" key="2">
    <source>
        <dbReference type="ARBA" id="ARBA00022692"/>
    </source>
</evidence>
<comment type="subcellular location">
    <subcellularLocation>
        <location evidence="1">Membrane</location>
        <topology evidence="1">Multi-pass membrane protein</topology>
    </subcellularLocation>
</comment>
<dbReference type="PANTHER" id="PTHR37422:SF13">
    <property type="entry name" value="LIPOPOLYSACCHARIDE BIOSYNTHESIS PROTEIN PA4999-RELATED"/>
    <property type="match status" value="1"/>
</dbReference>
<dbReference type="GO" id="GO:0016874">
    <property type="term" value="F:ligase activity"/>
    <property type="evidence" value="ECO:0007669"/>
    <property type="project" value="UniProtKB-KW"/>
</dbReference>
<evidence type="ECO:0000313" key="8">
    <source>
        <dbReference type="EMBL" id="MPY63589.1"/>
    </source>
</evidence>
<keyword evidence="2 6" id="KW-0812">Transmembrane</keyword>
<dbReference type="Proteomes" id="UP000400924">
    <property type="component" value="Unassembled WGS sequence"/>
</dbReference>
<feature type="non-terminal residue" evidence="8">
    <location>
        <position position="1"/>
    </location>
</feature>
<dbReference type="RefSeq" id="WP_194238817.1">
    <property type="nucleotide sequence ID" value="NZ_VJZC01000598.1"/>
</dbReference>
<feature type="region of interest" description="Disordered" evidence="5">
    <location>
        <begin position="196"/>
        <end position="217"/>
    </location>
</feature>
<keyword evidence="3 6" id="KW-1133">Transmembrane helix</keyword>
<sequence>AVAAVGVILVGGAGIGSAVFQERISSITQVTDAPDQSVTDRYTMWAAAVDMWREQPLTGVGLKGFPEHRDGRASLALSSGADIAGAGITFRKQPLLSPHNMYLLVLSEQGLVGLVALAGSWLALLVCGLRRLARARRAGDGRPGGSGGLDCGLVACGLVVWQLVDFVYADIGGPSTVVTGVALGLTAWWALADTASSPRTSDQQPAGTAEPEEAAAS</sequence>
<feature type="domain" description="O-antigen ligase-related" evidence="7">
    <location>
        <begin position="3"/>
        <end position="117"/>
    </location>
</feature>
<accession>A0A5N8XW41</accession>
<dbReference type="AlphaFoldDB" id="A0A5N8XW41"/>
<evidence type="ECO:0000256" key="3">
    <source>
        <dbReference type="ARBA" id="ARBA00022989"/>
    </source>
</evidence>
<evidence type="ECO:0000256" key="1">
    <source>
        <dbReference type="ARBA" id="ARBA00004141"/>
    </source>
</evidence>
<dbReference type="Pfam" id="PF04932">
    <property type="entry name" value="Wzy_C"/>
    <property type="match status" value="1"/>
</dbReference>
<reference evidence="8 9" key="1">
    <citation type="submission" date="2019-07" db="EMBL/GenBank/DDBJ databases">
        <title>New species of Amycolatopsis and Streptomyces.</title>
        <authorList>
            <person name="Duangmal K."/>
            <person name="Teo W.F.A."/>
            <person name="Lipun K."/>
        </authorList>
    </citation>
    <scope>NUCLEOTIDE SEQUENCE [LARGE SCALE GENOMIC DNA]</scope>
    <source>
        <strain evidence="8 9">NBRC 106415</strain>
    </source>
</reference>
<evidence type="ECO:0000259" key="7">
    <source>
        <dbReference type="Pfam" id="PF04932"/>
    </source>
</evidence>
<comment type="caution">
    <text evidence="8">The sequence shown here is derived from an EMBL/GenBank/DDBJ whole genome shotgun (WGS) entry which is preliminary data.</text>
</comment>
<protein>
    <submittedName>
        <fullName evidence="8">O-antigen ligase family protein</fullName>
    </submittedName>
</protein>
<dbReference type="InterPro" id="IPR051533">
    <property type="entry name" value="WaaL-like"/>
</dbReference>
<feature type="transmembrane region" description="Helical" evidence="6">
    <location>
        <begin position="110"/>
        <end position="129"/>
    </location>
</feature>
<dbReference type="EMBL" id="VJZC01000598">
    <property type="protein sequence ID" value="MPY63589.1"/>
    <property type="molecule type" value="Genomic_DNA"/>
</dbReference>
<name>A0A5N8XW41_9ACTN</name>
<gene>
    <name evidence="8" type="ORF">FNH08_42465</name>
</gene>
<evidence type="ECO:0000256" key="5">
    <source>
        <dbReference type="SAM" id="MobiDB-lite"/>
    </source>
</evidence>
<keyword evidence="9" id="KW-1185">Reference proteome</keyword>
<keyword evidence="8" id="KW-0436">Ligase</keyword>
<organism evidence="8 9">
    <name type="scientific">Streptomyces spongiae</name>
    <dbReference type="NCBI Taxonomy" id="565072"/>
    <lineage>
        <taxon>Bacteria</taxon>
        <taxon>Bacillati</taxon>
        <taxon>Actinomycetota</taxon>
        <taxon>Actinomycetes</taxon>
        <taxon>Kitasatosporales</taxon>
        <taxon>Streptomycetaceae</taxon>
        <taxon>Streptomyces</taxon>
    </lineage>
</organism>
<feature type="compositionally biased region" description="Polar residues" evidence="5">
    <location>
        <begin position="196"/>
        <end position="206"/>
    </location>
</feature>
<dbReference type="PANTHER" id="PTHR37422">
    <property type="entry name" value="TEICHURONIC ACID BIOSYNTHESIS PROTEIN TUAE"/>
    <property type="match status" value="1"/>
</dbReference>
<proteinExistence type="predicted"/>
<dbReference type="InterPro" id="IPR007016">
    <property type="entry name" value="O-antigen_ligase-rel_domated"/>
</dbReference>